<reference evidence="4 5" key="1">
    <citation type="submission" date="2019-02" db="EMBL/GenBank/DDBJ databases">
        <title>Deep-cultivation of Planctomycetes and their phenomic and genomic characterization uncovers novel biology.</title>
        <authorList>
            <person name="Wiegand S."/>
            <person name="Jogler M."/>
            <person name="Boedeker C."/>
            <person name="Pinto D."/>
            <person name="Vollmers J."/>
            <person name="Rivas-Marin E."/>
            <person name="Kohn T."/>
            <person name="Peeters S.H."/>
            <person name="Heuer A."/>
            <person name="Rast P."/>
            <person name="Oberbeckmann S."/>
            <person name="Bunk B."/>
            <person name="Jeske O."/>
            <person name="Meyerdierks A."/>
            <person name="Storesund J.E."/>
            <person name="Kallscheuer N."/>
            <person name="Luecker S."/>
            <person name="Lage O.M."/>
            <person name="Pohl T."/>
            <person name="Merkel B.J."/>
            <person name="Hornburger P."/>
            <person name="Mueller R.-W."/>
            <person name="Bruemmer F."/>
            <person name="Labrenz M."/>
            <person name="Spormann A.M."/>
            <person name="Op den Camp H."/>
            <person name="Overmann J."/>
            <person name="Amann R."/>
            <person name="Jetten M.S.M."/>
            <person name="Mascher T."/>
            <person name="Medema M.H."/>
            <person name="Devos D.P."/>
            <person name="Kaster A.-K."/>
            <person name="Ovreas L."/>
            <person name="Rohde M."/>
            <person name="Galperin M.Y."/>
            <person name="Jogler C."/>
        </authorList>
    </citation>
    <scope>NUCLEOTIDE SEQUENCE [LARGE SCALE GENOMIC DNA]</scope>
    <source>
        <strain evidence="4 5">Q31a</strain>
    </source>
</reference>
<evidence type="ECO:0000313" key="4">
    <source>
        <dbReference type="EMBL" id="QDV22836.1"/>
    </source>
</evidence>
<keyword evidence="2" id="KW-0472">Membrane</keyword>
<evidence type="ECO:0000313" key="5">
    <source>
        <dbReference type="Proteomes" id="UP000318017"/>
    </source>
</evidence>
<keyword evidence="2" id="KW-0812">Transmembrane</keyword>
<feature type="transmembrane region" description="Helical" evidence="2">
    <location>
        <begin position="57"/>
        <end position="84"/>
    </location>
</feature>
<comment type="similarity">
    <text evidence="1">Belongs to the peptidase A24 family.</text>
</comment>
<keyword evidence="5" id="KW-1185">Reference proteome</keyword>
<keyword evidence="2" id="KW-1133">Transmembrane helix</keyword>
<dbReference type="Gene3D" id="1.20.120.1220">
    <property type="match status" value="1"/>
</dbReference>
<dbReference type="InterPro" id="IPR000045">
    <property type="entry name" value="Prepilin_IV_endopep_pep"/>
</dbReference>
<organism evidence="4 5">
    <name type="scientific">Aureliella helgolandensis</name>
    <dbReference type="NCBI Taxonomy" id="2527968"/>
    <lineage>
        <taxon>Bacteria</taxon>
        <taxon>Pseudomonadati</taxon>
        <taxon>Planctomycetota</taxon>
        <taxon>Planctomycetia</taxon>
        <taxon>Pirellulales</taxon>
        <taxon>Pirellulaceae</taxon>
        <taxon>Aureliella</taxon>
    </lineage>
</organism>
<evidence type="ECO:0000256" key="2">
    <source>
        <dbReference type="SAM" id="Phobius"/>
    </source>
</evidence>
<dbReference type="PANTHER" id="PTHR30487">
    <property type="entry name" value="TYPE 4 PREPILIN-LIKE PROTEINS LEADER PEPTIDE-PROCESSING ENZYME"/>
    <property type="match status" value="1"/>
</dbReference>
<gene>
    <name evidence="4" type="ORF">Q31a_11280</name>
</gene>
<name>A0A518G2K2_9BACT</name>
<evidence type="ECO:0000259" key="3">
    <source>
        <dbReference type="Pfam" id="PF01478"/>
    </source>
</evidence>
<feature type="transmembrane region" description="Helical" evidence="2">
    <location>
        <begin position="29"/>
        <end position="50"/>
    </location>
</feature>
<dbReference type="GO" id="GO:0004190">
    <property type="term" value="F:aspartic-type endopeptidase activity"/>
    <property type="evidence" value="ECO:0007669"/>
    <property type="project" value="InterPro"/>
</dbReference>
<feature type="transmembrane region" description="Helical" evidence="2">
    <location>
        <begin position="150"/>
        <end position="170"/>
    </location>
</feature>
<dbReference type="AlphaFoldDB" id="A0A518G2K2"/>
<dbReference type="Pfam" id="PF01478">
    <property type="entry name" value="Peptidase_A24"/>
    <property type="match status" value="1"/>
</dbReference>
<dbReference type="EMBL" id="CP036298">
    <property type="protein sequence ID" value="QDV22836.1"/>
    <property type="molecule type" value="Genomic_DNA"/>
</dbReference>
<feature type="transmembrane region" description="Helical" evidence="2">
    <location>
        <begin position="90"/>
        <end position="110"/>
    </location>
</feature>
<sequence>MWAVSVTLVIAAVIDGLYLKVPNKITYPLILAGWIYSTAVGGWAGLGWSLAATFFGLALLFGLHLIGGMGAGDVKLLAGIAAFVHIEHTWYIFVATTIVGAIMAIAQIAISGDWVKHWTQAQALLHEIVTVRNADKLYEISQERKPRMRLLPYGIPMTVAAIGYFAFAGLI</sequence>
<feature type="domain" description="Prepilin type IV endopeptidase peptidase" evidence="3">
    <location>
        <begin position="3"/>
        <end position="105"/>
    </location>
</feature>
<proteinExistence type="inferred from homology"/>
<accession>A0A518G2K2</accession>
<dbReference type="GO" id="GO:0005886">
    <property type="term" value="C:plasma membrane"/>
    <property type="evidence" value="ECO:0007669"/>
    <property type="project" value="TreeGrafter"/>
</dbReference>
<dbReference type="GO" id="GO:0006465">
    <property type="term" value="P:signal peptide processing"/>
    <property type="evidence" value="ECO:0007669"/>
    <property type="project" value="TreeGrafter"/>
</dbReference>
<dbReference type="InterPro" id="IPR050882">
    <property type="entry name" value="Prepilin_peptidase/N-MTase"/>
</dbReference>
<protein>
    <submittedName>
        <fullName evidence="4">Type IV leader peptidase family protein</fullName>
    </submittedName>
</protein>
<evidence type="ECO:0000256" key="1">
    <source>
        <dbReference type="ARBA" id="ARBA00005801"/>
    </source>
</evidence>
<dbReference type="Proteomes" id="UP000318017">
    <property type="component" value="Chromosome"/>
</dbReference>
<dbReference type="KEGG" id="ahel:Q31a_11280"/>
<dbReference type="PANTHER" id="PTHR30487:SF0">
    <property type="entry name" value="PREPILIN LEADER PEPTIDASE_N-METHYLTRANSFERASE-RELATED"/>
    <property type="match status" value="1"/>
</dbReference>